<evidence type="ECO:0000313" key="1">
    <source>
        <dbReference type="EMBL" id="RKR91529.1"/>
    </source>
</evidence>
<sequence>MRRSVLLDAADFEPFASHPYVVDLKLRNASREPELANQIFDALVATGGYQVILMVDSGPIRSSHYTEEDAGHIRTAETEELAHCARGALRKPLVLIS</sequence>
<dbReference type="EMBL" id="RBKT01000001">
    <property type="protein sequence ID" value="RKR91529.1"/>
    <property type="molecule type" value="Genomic_DNA"/>
</dbReference>
<dbReference type="Proteomes" id="UP000277671">
    <property type="component" value="Unassembled WGS sequence"/>
</dbReference>
<proteinExistence type="predicted"/>
<name>A0A495JTT8_9ACTN</name>
<dbReference type="AlphaFoldDB" id="A0A495JTT8"/>
<protein>
    <submittedName>
        <fullName evidence="1">Uncharacterized protein</fullName>
    </submittedName>
</protein>
<reference evidence="1 2" key="1">
    <citation type="submission" date="2018-10" db="EMBL/GenBank/DDBJ databases">
        <title>Sequencing the genomes of 1000 actinobacteria strains.</title>
        <authorList>
            <person name="Klenk H.-P."/>
        </authorList>
    </citation>
    <scope>NUCLEOTIDE SEQUENCE [LARGE SCALE GENOMIC DNA]</scope>
    <source>
        <strain evidence="1 2">DSM 45175</strain>
    </source>
</reference>
<evidence type="ECO:0000313" key="2">
    <source>
        <dbReference type="Proteomes" id="UP000277671"/>
    </source>
</evidence>
<organism evidence="1 2">
    <name type="scientific">Micromonospora pisi</name>
    <dbReference type="NCBI Taxonomy" id="589240"/>
    <lineage>
        <taxon>Bacteria</taxon>
        <taxon>Bacillati</taxon>
        <taxon>Actinomycetota</taxon>
        <taxon>Actinomycetes</taxon>
        <taxon>Micromonosporales</taxon>
        <taxon>Micromonosporaceae</taxon>
        <taxon>Micromonospora</taxon>
    </lineage>
</organism>
<accession>A0A495JTT8</accession>
<gene>
    <name evidence="1" type="ORF">BDK92_5927</name>
</gene>
<comment type="caution">
    <text evidence="1">The sequence shown here is derived from an EMBL/GenBank/DDBJ whole genome shotgun (WGS) entry which is preliminary data.</text>
</comment>
<keyword evidence="2" id="KW-1185">Reference proteome</keyword>